<dbReference type="OrthoDB" id="9816564at2"/>
<dbReference type="EMBL" id="RQJP01000001">
    <property type="protein sequence ID" value="RRB18147.1"/>
    <property type="molecule type" value="Genomic_DNA"/>
</dbReference>
<keyword evidence="2" id="KW-1185">Reference proteome</keyword>
<gene>
    <name evidence="1" type="ORF">EHT87_07690</name>
</gene>
<accession>A0A3P1CXI9</accession>
<name>A0A3P1CXI9_9BACT</name>
<dbReference type="InterPro" id="IPR017853">
    <property type="entry name" value="GH"/>
</dbReference>
<reference evidence="1 2" key="1">
    <citation type="submission" date="2018-11" db="EMBL/GenBank/DDBJ databases">
        <authorList>
            <person name="Zhou Z."/>
            <person name="Wang G."/>
        </authorList>
    </citation>
    <scope>NUCLEOTIDE SEQUENCE [LARGE SCALE GENOMIC DNA]</scope>
    <source>
        <strain evidence="1 2">KCTC42998</strain>
    </source>
</reference>
<dbReference type="AlphaFoldDB" id="A0A3P1CXI9"/>
<protein>
    <submittedName>
        <fullName evidence="1">Amine oxidase</fullName>
    </submittedName>
</protein>
<sequence>MNVNPLLPPSLTRHAVENPFQSFWMGGYECTDKLNAWGNRVDFLHTTGHLQLIDDDYRDLHSFNIRTVREGIRWSQVETRPYQYDWNTVAYMMERGRRAGIQQVWDLCHFGFPDDLTPLHPLFARRFAALCRAFVEFYRSIDPDSTLIVTPINEVSFLSWLGGDARGTSPYCVGQGWEVKYHLMRAYIEGVAALRQADPAIRILTTEPLVNMVPVLQATPEQVAVAAHEHQNQFQATDMLSGRMCPELGGKPEYLDLVGLNFYYNNQWVVGTGEFLPWANDGFDPRWVPLRDLFMQVYERYQRPIVLSETSHPGEDRPLWIRFVGDESAAVIRKGIPLWGICLYPIIDRPDWDHLDPWHQAGLWDAEVSAEGVVTQDPPRRVLNQPYAEALRDVQAALALAQTATTGITVSGLGDPIPKRVQ</sequence>
<proteinExistence type="predicted"/>
<evidence type="ECO:0000313" key="1">
    <source>
        <dbReference type="EMBL" id="RRB18147.1"/>
    </source>
</evidence>
<dbReference type="SUPFAM" id="SSF51445">
    <property type="entry name" value="(Trans)glycosidases"/>
    <property type="match status" value="1"/>
</dbReference>
<comment type="caution">
    <text evidence="1">The sequence shown here is derived from an EMBL/GenBank/DDBJ whole genome shotgun (WGS) entry which is preliminary data.</text>
</comment>
<organism evidence="1 2">
    <name type="scientific">Larkinella knui</name>
    <dbReference type="NCBI Taxonomy" id="2025310"/>
    <lineage>
        <taxon>Bacteria</taxon>
        <taxon>Pseudomonadati</taxon>
        <taxon>Bacteroidota</taxon>
        <taxon>Cytophagia</taxon>
        <taxon>Cytophagales</taxon>
        <taxon>Spirosomataceae</taxon>
        <taxon>Larkinella</taxon>
    </lineage>
</organism>
<evidence type="ECO:0000313" key="2">
    <source>
        <dbReference type="Proteomes" id="UP000274271"/>
    </source>
</evidence>
<dbReference type="Gene3D" id="3.20.20.80">
    <property type="entry name" value="Glycosidases"/>
    <property type="match status" value="1"/>
</dbReference>
<dbReference type="Proteomes" id="UP000274271">
    <property type="component" value="Unassembled WGS sequence"/>
</dbReference>